<evidence type="ECO:0000313" key="1">
    <source>
        <dbReference type="EMBL" id="TRZ40249.1"/>
    </source>
</evidence>
<accession>A0A553STC4</accession>
<dbReference type="EMBL" id="RIBP01000001">
    <property type="protein sequence ID" value="TRZ40249.1"/>
    <property type="molecule type" value="Genomic_DNA"/>
</dbReference>
<protein>
    <submittedName>
        <fullName evidence="1">Uncharacterized protein</fullName>
    </submittedName>
</protein>
<dbReference type="RefSeq" id="WP_185763649.1">
    <property type="nucleotide sequence ID" value="NZ_RIBP01000001.1"/>
</dbReference>
<evidence type="ECO:0000313" key="2">
    <source>
        <dbReference type="Proteomes" id="UP000319837"/>
    </source>
</evidence>
<dbReference type="Proteomes" id="UP000319837">
    <property type="component" value="Unassembled WGS sequence"/>
</dbReference>
<name>A0A553STC4_NIACI</name>
<organism evidence="1 2">
    <name type="scientific">Niallia circulans</name>
    <name type="common">Bacillus circulans</name>
    <dbReference type="NCBI Taxonomy" id="1397"/>
    <lineage>
        <taxon>Bacteria</taxon>
        <taxon>Bacillati</taxon>
        <taxon>Bacillota</taxon>
        <taxon>Bacilli</taxon>
        <taxon>Bacillales</taxon>
        <taxon>Bacillaceae</taxon>
        <taxon>Niallia</taxon>
    </lineage>
</organism>
<reference evidence="2" key="1">
    <citation type="submission" date="2018-10" db="EMBL/GenBank/DDBJ databases">
        <title>FDA dAtabase for Regulatory Grade micrObial Sequences (FDA-ARGOS): Supporting development and validation of Infectious Disease Dx tests.</title>
        <authorList>
            <person name="Minogue T."/>
            <person name="Wolcott M."/>
            <person name="Wasieloski L."/>
            <person name="Aguilar W."/>
            <person name="Moore D."/>
            <person name="Tallon L."/>
            <person name="Sadzewicz L."/>
            <person name="Sengamalay N."/>
            <person name="Ott S."/>
            <person name="Godinez A."/>
            <person name="Nagaraj S."/>
            <person name="Vavikolanu K."/>
            <person name="Vyas G."/>
            <person name="Nadendla S."/>
            <person name="George J."/>
            <person name="Sichtig H."/>
        </authorList>
    </citation>
    <scope>NUCLEOTIDE SEQUENCE [LARGE SCALE GENOMIC DNA]</scope>
    <source>
        <strain evidence="2">FDAARGOS_343</strain>
    </source>
</reference>
<proteinExistence type="predicted"/>
<gene>
    <name evidence="1" type="ORF">CEQ21_04740</name>
</gene>
<dbReference type="AlphaFoldDB" id="A0A553STC4"/>
<sequence>MTEIKIIASQITEVLMQTQLIEGKSRLLKYYSFFHCLEGKPVIELIGDNNFRLITYHENYEFYSKYKPNIPFDCIVKIFNTNADRYLELLKQLFHGKARSSFNNKYIIIDILLLSLSPKEIATKIGVTITEIQKYIFADKYKEYLEFAMKINKRTIMEDVIKYFNSKNIFKETTKKYLLELVISQNSALQLTRNKWIIIKWVLERISNKFILLQANDQIEILIEIYPSGMNVLNNHFSLRCDQFLMRDNLYNNGDDFYQPPPIH</sequence>
<comment type="caution">
    <text evidence="1">The sequence shown here is derived from an EMBL/GenBank/DDBJ whole genome shotgun (WGS) entry which is preliminary data.</text>
</comment>